<dbReference type="AlphaFoldDB" id="A0ABD1YVZ6"/>
<evidence type="ECO:0000259" key="2">
    <source>
        <dbReference type="PROSITE" id="PS51382"/>
    </source>
</evidence>
<organism evidence="3 4">
    <name type="scientific">Riccia fluitans</name>
    <dbReference type="NCBI Taxonomy" id="41844"/>
    <lineage>
        <taxon>Eukaryota</taxon>
        <taxon>Viridiplantae</taxon>
        <taxon>Streptophyta</taxon>
        <taxon>Embryophyta</taxon>
        <taxon>Marchantiophyta</taxon>
        <taxon>Marchantiopsida</taxon>
        <taxon>Marchantiidae</taxon>
        <taxon>Marchantiales</taxon>
        <taxon>Ricciaceae</taxon>
        <taxon>Riccia</taxon>
    </lineage>
</organism>
<evidence type="ECO:0000313" key="3">
    <source>
        <dbReference type="EMBL" id="KAL2634688.1"/>
    </source>
</evidence>
<keyword evidence="4" id="KW-1185">Reference proteome</keyword>
<feature type="region of interest" description="Disordered" evidence="1">
    <location>
        <begin position="1"/>
        <end position="20"/>
    </location>
</feature>
<name>A0ABD1YVZ6_9MARC</name>
<dbReference type="PROSITE" id="PS51382">
    <property type="entry name" value="SPX"/>
    <property type="match status" value="1"/>
</dbReference>
<accession>A0ABD1YVZ6</accession>
<gene>
    <name evidence="3" type="ORF">R1flu_006167</name>
</gene>
<dbReference type="Pfam" id="PF03105">
    <property type="entry name" value="SPX"/>
    <property type="match status" value="1"/>
</dbReference>
<feature type="domain" description="SPX" evidence="2">
    <location>
        <begin position="1"/>
        <end position="117"/>
    </location>
</feature>
<feature type="compositionally biased region" description="Polar residues" evidence="1">
    <location>
        <begin position="86"/>
        <end position="100"/>
    </location>
</feature>
<proteinExistence type="predicted"/>
<dbReference type="InterPro" id="IPR004331">
    <property type="entry name" value="SPX_dom"/>
</dbReference>
<dbReference type="Proteomes" id="UP001605036">
    <property type="component" value="Unassembled WGS sequence"/>
</dbReference>
<comment type="caution">
    <text evidence="3">The sequence shown here is derived from an EMBL/GenBank/DDBJ whole genome shotgun (WGS) entry which is preliminary data.</text>
</comment>
<reference evidence="3 4" key="1">
    <citation type="submission" date="2024-09" db="EMBL/GenBank/DDBJ databases">
        <title>Chromosome-scale assembly of Riccia fluitans.</title>
        <authorList>
            <person name="Paukszto L."/>
            <person name="Sawicki J."/>
            <person name="Karawczyk K."/>
            <person name="Piernik-Szablinska J."/>
            <person name="Szczecinska M."/>
            <person name="Mazdziarz M."/>
        </authorList>
    </citation>
    <scope>NUCLEOTIDE SEQUENCE [LARGE SCALE GENOMIC DNA]</scope>
    <source>
        <strain evidence="3">Rf_01</strain>
        <tissue evidence="3">Aerial parts of the thallus</tissue>
    </source>
</reference>
<evidence type="ECO:0000256" key="1">
    <source>
        <dbReference type="SAM" id="MobiDB-lite"/>
    </source>
</evidence>
<dbReference type="EMBL" id="JBHFFA010000003">
    <property type="protein sequence ID" value="KAL2634688.1"/>
    <property type="molecule type" value="Genomic_DNA"/>
</dbReference>
<sequence length="117" mass="12808">MGILGGIRNNPAGASEPRGSGKSLCFGLDAQFNKVNHFFRGKEKEFDEQAQILEKQMQALVQMQKALEEYPDQFSASSKEKCGSSEKLSVTGNHSISTTDLEAGDTSLEAERHKEIS</sequence>
<protein>
    <recommendedName>
        <fullName evidence="2">SPX domain-containing protein</fullName>
    </recommendedName>
</protein>
<feature type="region of interest" description="Disordered" evidence="1">
    <location>
        <begin position="72"/>
        <end position="117"/>
    </location>
</feature>
<evidence type="ECO:0000313" key="4">
    <source>
        <dbReference type="Proteomes" id="UP001605036"/>
    </source>
</evidence>